<evidence type="ECO:0000313" key="2">
    <source>
        <dbReference type="Proteomes" id="UP000559598"/>
    </source>
</evidence>
<gene>
    <name evidence="1" type="ORF">GGR02_002937</name>
</gene>
<proteinExistence type="predicted"/>
<protein>
    <submittedName>
        <fullName evidence="1">Uncharacterized protein</fullName>
    </submittedName>
</protein>
<dbReference type="AlphaFoldDB" id="A0A840DU83"/>
<dbReference type="Proteomes" id="UP000559598">
    <property type="component" value="Unassembled WGS sequence"/>
</dbReference>
<reference evidence="1 2" key="1">
    <citation type="submission" date="2020-08" db="EMBL/GenBank/DDBJ databases">
        <title>Genomic Encyclopedia of Type Strains, Phase IV (KMG-IV): sequencing the most valuable type-strain genomes for metagenomic binning, comparative biology and taxonomic classification.</title>
        <authorList>
            <person name="Goeker M."/>
        </authorList>
    </citation>
    <scope>NUCLEOTIDE SEQUENCE [LARGE SCALE GENOMIC DNA]</scope>
    <source>
        <strain evidence="1 2">DSM 17075</strain>
    </source>
</reference>
<dbReference type="EMBL" id="JACIDE010000025">
    <property type="protein sequence ID" value="MBB4075135.1"/>
    <property type="molecule type" value="Genomic_DNA"/>
</dbReference>
<comment type="caution">
    <text evidence="1">The sequence shown here is derived from an EMBL/GenBank/DDBJ whole genome shotgun (WGS) entry which is preliminary data.</text>
</comment>
<keyword evidence="2" id="KW-1185">Reference proteome</keyword>
<name>A0A840DU83_9BACL</name>
<accession>A0A840DU83</accession>
<evidence type="ECO:0000313" key="1">
    <source>
        <dbReference type="EMBL" id="MBB4075135.1"/>
    </source>
</evidence>
<organism evidence="1 2">
    <name type="scientific">Anoxybacteroides voinovskiense</name>
    <dbReference type="NCBI Taxonomy" id="230470"/>
    <lineage>
        <taxon>Bacteria</taxon>
        <taxon>Bacillati</taxon>
        <taxon>Bacillota</taxon>
        <taxon>Bacilli</taxon>
        <taxon>Bacillales</taxon>
        <taxon>Anoxybacillaceae</taxon>
        <taxon>Anoxybacteroides</taxon>
    </lineage>
</organism>
<dbReference type="RefSeq" id="WP_183185647.1">
    <property type="nucleotide sequence ID" value="NZ_BMNP01000024.1"/>
</dbReference>
<sequence>MSAISLSMDQNWKQAVEGVVKQIIFHYYQASPSVRSASFILRLTDRYWKTLDERLFDSPVHYYTVLVKTIDHLLQFLQPSVDCFLLFERIEYGAKWMKKRIEIDMAYNDKGKCVIRKFLLEADEAGCSRYFACVVAACRDLGIALSKVEFYSLLTGERKDVYVDVSHRFR</sequence>